<dbReference type="EMBL" id="AP023086">
    <property type="protein sequence ID" value="BCD99681.1"/>
    <property type="molecule type" value="Genomic_DNA"/>
</dbReference>
<evidence type="ECO:0000256" key="4">
    <source>
        <dbReference type="ARBA" id="ARBA00012140"/>
    </source>
</evidence>
<dbReference type="EC" id="2.1.1.176" evidence="4"/>
<dbReference type="RefSeq" id="WP_236987423.1">
    <property type="nucleotide sequence ID" value="NZ_AP023086.1"/>
</dbReference>
<feature type="domain" description="SAM-dependent MTase RsmB/NOP-type" evidence="15">
    <location>
        <begin position="163"/>
        <end position="445"/>
    </location>
</feature>
<dbReference type="CDD" id="cd02440">
    <property type="entry name" value="AdoMet_MTases"/>
    <property type="match status" value="1"/>
</dbReference>
<feature type="binding site" evidence="14">
    <location>
        <begin position="264"/>
        <end position="270"/>
    </location>
    <ligand>
        <name>S-adenosyl-L-methionine</name>
        <dbReference type="ChEBI" id="CHEBI:59789"/>
    </ligand>
</feature>
<dbReference type="Gene3D" id="1.10.940.10">
    <property type="entry name" value="NusB-like"/>
    <property type="match status" value="1"/>
</dbReference>
<dbReference type="SUPFAM" id="SSF48013">
    <property type="entry name" value="NusB-like"/>
    <property type="match status" value="1"/>
</dbReference>
<reference evidence="16 17" key="1">
    <citation type="journal article" date="2022" name="IScience">
        <title>An ultrasensitive nanofiber-based assay for enzymatic hydrolysis and deep-sea microbial degradation of cellulose.</title>
        <authorList>
            <person name="Tsudome M."/>
            <person name="Tachioka M."/>
            <person name="Miyazaki M."/>
            <person name="Uchimura K."/>
            <person name="Tsuda M."/>
            <person name="Takaki Y."/>
            <person name="Deguchi S."/>
        </authorList>
    </citation>
    <scope>NUCLEOTIDE SEQUENCE [LARGE SCALE GENOMIC DNA]</scope>
    <source>
        <strain evidence="16 17">GE09</strain>
    </source>
</reference>
<keyword evidence="6" id="KW-0698">rRNA processing</keyword>
<feature type="active site" description="Nucleophile" evidence="14">
    <location>
        <position position="386"/>
    </location>
</feature>
<evidence type="ECO:0000256" key="9">
    <source>
        <dbReference type="ARBA" id="ARBA00022691"/>
    </source>
</evidence>
<dbReference type="Gene3D" id="1.10.287.730">
    <property type="entry name" value="Helix hairpin bin"/>
    <property type="match status" value="1"/>
</dbReference>
<evidence type="ECO:0000313" key="16">
    <source>
        <dbReference type="EMBL" id="BCD99681.1"/>
    </source>
</evidence>
<gene>
    <name evidence="16" type="ORF">MARGE09_P3883</name>
</gene>
<dbReference type="InterPro" id="IPR023267">
    <property type="entry name" value="RCMT"/>
</dbReference>
<dbReference type="GO" id="GO:0003723">
    <property type="term" value="F:RNA binding"/>
    <property type="evidence" value="ECO:0007669"/>
    <property type="project" value="UniProtKB-UniRule"/>
</dbReference>
<dbReference type="InterPro" id="IPR035926">
    <property type="entry name" value="NusB-like_sf"/>
</dbReference>
<evidence type="ECO:0000256" key="11">
    <source>
        <dbReference type="ARBA" id="ARBA00030399"/>
    </source>
</evidence>
<dbReference type="FunFam" id="3.40.50.150:FF:000022">
    <property type="entry name" value="Ribosomal RNA small subunit methyltransferase B"/>
    <property type="match status" value="1"/>
</dbReference>
<evidence type="ECO:0000256" key="14">
    <source>
        <dbReference type="PROSITE-ProRule" id="PRU01023"/>
    </source>
</evidence>
<name>A0AAN1WL59_9GAMM</name>
<evidence type="ECO:0000256" key="8">
    <source>
        <dbReference type="ARBA" id="ARBA00022679"/>
    </source>
</evidence>
<dbReference type="Pfam" id="PF22458">
    <property type="entry name" value="RsmF-B_ferredox"/>
    <property type="match status" value="1"/>
</dbReference>
<comment type="function">
    <text evidence="1">Specifically methylates the cytosine at position 967 (m5C967) of 16S rRNA.</text>
</comment>
<feature type="binding site" evidence="14">
    <location>
        <position position="314"/>
    </location>
    <ligand>
        <name>S-adenosyl-L-methionine</name>
        <dbReference type="ChEBI" id="CHEBI:59789"/>
    </ligand>
</feature>
<dbReference type="PRINTS" id="PR02008">
    <property type="entry name" value="RCMTFAMILY"/>
</dbReference>
<feature type="binding site" evidence="14">
    <location>
        <position position="333"/>
    </location>
    <ligand>
        <name>S-adenosyl-L-methionine</name>
        <dbReference type="ChEBI" id="CHEBI:59789"/>
    </ligand>
</feature>
<dbReference type="InterPro" id="IPR006027">
    <property type="entry name" value="NusB_RsmB_TIM44"/>
</dbReference>
<dbReference type="Proteomes" id="UP001320119">
    <property type="component" value="Chromosome"/>
</dbReference>
<evidence type="ECO:0000256" key="3">
    <source>
        <dbReference type="ARBA" id="ARBA00007494"/>
    </source>
</evidence>
<dbReference type="Gene3D" id="3.30.70.1170">
    <property type="entry name" value="Sun protein, domain 3"/>
    <property type="match status" value="1"/>
</dbReference>
<dbReference type="InterPro" id="IPR018314">
    <property type="entry name" value="RsmB/NOL1/NOP2-like_CS"/>
</dbReference>
<dbReference type="GO" id="GO:0006355">
    <property type="term" value="P:regulation of DNA-templated transcription"/>
    <property type="evidence" value="ECO:0007669"/>
    <property type="project" value="InterPro"/>
</dbReference>
<dbReference type="Pfam" id="PF01189">
    <property type="entry name" value="Methyltr_RsmB-F"/>
    <property type="match status" value="1"/>
</dbReference>
<dbReference type="SUPFAM" id="SSF53335">
    <property type="entry name" value="S-adenosyl-L-methionine-dependent methyltransferases"/>
    <property type="match status" value="1"/>
</dbReference>
<keyword evidence="9 14" id="KW-0949">S-adenosyl-L-methionine</keyword>
<keyword evidence="8 14" id="KW-0808">Transferase</keyword>
<evidence type="ECO:0000313" key="17">
    <source>
        <dbReference type="Proteomes" id="UP001320119"/>
    </source>
</evidence>
<evidence type="ECO:0000256" key="7">
    <source>
        <dbReference type="ARBA" id="ARBA00022603"/>
    </source>
</evidence>
<keyword evidence="5" id="KW-0963">Cytoplasm</keyword>
<keyword evidence="17" id="KW-1185">Reference proteome</keyword>
<sequence length="448" mass="49510">MPPNKPIAKKPMDTRIAAAKVLAAVLRKGQSLTAALNQYSPEVVERDQGLLQELCFGVARYAPRYEIVAQHLLSTPIKAKEAEITALLYLGFYQLEHTRIPDHAAINSVVEATKALKKNWATGLLNGVLRRFNRERVEPAESAAPAPYSKEDQYIYAHPQWLINMLRKAWPESWPAILTGNNQHPPLTLRINQQHINRADYAAQFDLPHHLNAHSQQALTLTKAADVTSFPGYNEGWFAVQDEAAQLCANLLDLAPAQRVLDACCAPGGKTCHILEHQPALAELVALDVDGQRMERVGQNLARLGLHATLKVADAGDTSAWWDGTQFDRILLDAPCSATGVIRRHPDIKLLRRADDIAKLAELQQQLLAALWPTLAPGGRLLYATCSVLPRENEKSVQKFLAATPDAQHISITDVAWGAERPVGRQLFPQENGHDGFYYCILSKSNAA</sequence>
<evidence type="ECO:0000256" key="1">
    <source>
        <dbReference type="ARBA" id="ARBA00002724"/>
    </source>
</evidence>
<evidence type="ECO:0000256" key="6">
    <source>
        <dbReference type="ARBA" id="ARBA00022552"/>
    </source>
</evidence>
<evidence type="ECO:0000256" key="10">
    <source>
        <dbReference type="ARBA" id="ARBA00022884"/>
    </source>
</evidence>
<dbReference type="GO" id="GO:0070475">
    <property type="term" value="P:rRNA base methylation"/>
    <property type="evidence" value="ECO:0007669"/>
    <property type="project" value="TreeGrafter"/>
</dbReference>
<evidence type="ECO:0000259" key="15">
    <source>
        <dbReference type="PROSITE" id="PS51686"/>
    </source>
</evidence>
<dbReference type="InterPro" id="IPR049560">
    <property type="entry name" value="MeTrfase_RsmB-F_NOP2_cat"/>
</dbReference>
<dbReference type="GO" id="GO:0009383">
    <property type="term" value="F:rRNA (cytosine-C5-)-methyltransferase activity"/>
    <property type="evidence" value="ECO:0007669"/>
    <property type="project" value="TreeGrafter"/>
</dbReference>
<dbReference type="GO" id="GO:0005829">
    <property type="term" value="C:cytosol"/>
    <property type="evidence" value="ECO:0007669"/>
    <property type="project" value="TreeGrafter"/>
</dbReference>
<comment type="subcellular location">
    <subcellularLocation>
        <location evidence="2">Cytoplasm</location>
    </subcellularLocation>
</comment>
<protein>
    <recommendedName>
        <fullName evidence="4">16S rRNA (cytosine(967)-C(5))-methyltransferase</fullName>
        <ecNumber evidence="4">2.1.1.176</ecNumber>
    </recommendedName>
    <alternativeName>
        <fullName evidence="11">16S rRNA m5C967 methyltransferase</fullName>
    </alternativeName>
    <alternativeName>
        <fullName evidence="12">rRNA (cytosine-C(5)-)-methyltransferase RsmB</fullName>
    </alternativeName>
</protein>
<dbReference type="InterPro" id="IPR004573">
    <property type="entry name" value="rRNA_ssu_MeTfrase_B"/>
</dbReference>
<dbReference type="Pfam" id="PF01029">
    <property type="entry name" value="NusB"/>
    <property type="match status" value="1"/>
</dbReference>
<keyword evidence="10 14" id="KW-0694">RNA-binding</keyword>
<evidence type="ECO:0000256" key="2">
    <source>
        <dbReference type="ARBA" id="ARBA00004496"/>
    </source>
</evidence>
<dbReference type="Gene3D" id="3.40.50.150">
    <property type="entry name" value="Vaccinia Virus protein VP39"/>
    <property type="match status" value="1"/>
</dbReference>
<evidence type="ECO:0000256" key="13">
    <source>
        <dbReference type="ARBA" id="ARBA00047283"/>
    </source>
</evidence>
<dbReference type="NCBIfam" id="NF008149">
    <property type="entry name" value="PRK10901.1"/>
    <property type="match status" value="1"/>
</dbReference>
<dbReference type="PANTHER" id="PTHR22807:SF61">
    <property type="entry name" value="NOL1_NOP2_SUN FAMILY PROTEIN _ ANTITERMINATION NUSB DOMAIN-CONTAINING PROTEIN"/>
    <property type="match status" value="1"/>
</dbReference>
<organism evidence="16 17">
    <name type="scientific">Marinagarivorans cellulosilyticus</name>
    <dbReference type="NCBI Taxonomy" id="2721545"/>
    <lineage>
        <taxon>Bacteria</taxon>
        <taxon>Pseudomonadati</taxon>
        <taxon>Pseudomonadota</taxon>
        <taxon>Gammaproteobacteria</taxon>
        <taxon>Cellvibrionales</taxon>
        <taxon>Cellvibrionaceae</taxon>
        <taxon>Marinagarivorans</taxon>
    </lineage>
</organism>
<comment type="similarity">
    <text evidence="3 14">Belongs to the class I-like SAM-binding methyltransferase superfamily. RsmB/NOP family.</text>
</comment>
<evidence type="ECO:0000256" key="5">
    <source>
        <dbReference type="ARBA" id="ARBA00022490"/>
    </source>
</evidence>
<comment type="catalytic activity">
    <reaction evidence="13">
        <text>cytidine(967) in 16S rRNA + S-adenosyl-L-methionine = 5-methylcytidine(967) in 16S rRNA + S-adenosyl-L-homocysteine + H(+)</text>
        <dbReference type="Rhea" id="RHEA:42748"/>
        <dbReference type="Rhea" id="RHEA-COMP:10219"/>
        <dbReference type="Rhea" id="RHEA-COMP:10220"/>
        <dbReference type="ChEBI" id="CHEBI:15378"/>
        <dbReference type="ChEBI" id="CHEBI:57856"/>
        <dbReference type="ChEBI" id="CHEBI:59789"/>
        <dbReference type="ChEBI" id="CHEBI:74483"/>
        <dbReference type="ChEBI" id="CHEBI:82748"/>
        <dbReference type="EC" id="2.1.1.176"/>
    </reaction>
</comment>
<dbReference type="PROSITE" id="PS01153">
    <property type="entry name" value="NOL1_NOP2_SUN"/>
    <property type="match status" value="1"/>
</dbReference>
<dbReference type="InterPro" id="IPR029063">
    <property type="entry name" value="SAM-dependent_MTases_sf"/>
</dbReference>
<accession>A0AAN1WL59</accession>
<evidence type="ECO:0000256" key="12">
    <source>
        <dbReference type="ARBA" id="ARBA00031088"/>
    </source>
</evidence>
<dbReference type="PANTHER" id="PTHR22807">
    <property type="entry name" value="NOP2 YEAST -RELATED NOL1/NOP2/FMU SUN DOMAIN-CONTAINING"/>
    <property type="match status" value="1"/>
</dbReference>
<dbReference type="AlphaFoldDB" id="A0AAN1WL59"/>
<dbReference type="NCBIfam" id="TIGR00563">
    <property type="entry name" value="rsmB"/>
    <property type="match status" value="1"/>
</dbReference>
<feature type="binding site" evidence="14">
    <location>
        <position position="288"/>
    </location>
    <ligand>
        <name>S-adenosyl-L-methionine</name>
        <dbReference type="ChEBI" id="CHEBI:59789"/>
    </ligand>
</feature>
<dbReference type="KEGG" id="marq:MARGE09_P3883"/>
<dbReference type="InterPro" id="IPR001678">
    <property type="entry name" value="MeTrfase_RsmB-F_NOP2_dom"/>
</dbReference>
<proteinExistence type="inferred from homology"/>
<keyword evidence="7 14" id="KW-0489">Methyltransferase</keyword>
<dbReference type="PROSITE" id="PS51686">
    <property type="entry name" value="SAM_MT_RSMB_NOP"/>
    <property type="match status" value="1"/>
</dbReference>
<dbReference type="InterPro" id="IPR054728">
    <property type="entry name" value="RsmB-like_ferredoxin"/>
</dbReference>